<dbReference type="CDD" id="cd00609">
    <property type="entry name" value="AAT_like"/>
    <property type="match status" value="1"/>
</dbReference>
<dbReference type="PANTHER" id="PTHR43643:SF3">
    <property type="entry name" value="HISTIDINOL-PHOSPHATE AMINOTRANSFERASE"/>
    <property type="match status" value="1"/>
</dbReference>
<dbReference type="InterPro" id="IPR015421">
    <property type="entry name" value="PyrdxlP-dep_Trfase_major"/>
</dbReference>
<keyword evidence="1" id="KW-0032">Aminotransferase</keyword>
<evidence type="ECO:0000313" key="5">
    <source>
        <dbReference type="EMBL" id="QHT18360.1"/>
    </source>
</evidence>
<dbReference type="GO" id="GO:0030170">
    <property type="term" value="F:pyridoxal phosphate binding"/>
    <property type="evidence" value="ECO:0007669"/>
    <property type="project" value="InterPro"/>
</dbReference>
<dbReference type="PANTHER" id="PTHR43643">
    <property type="entry name" value="HISTIDINOL-PHOSPHATE AMINOTRANSFERASE 2"/>
    <property type="match status" value="1"/>
</dbReference>
<dbReference type="Pfam" id="PF00155">
    <property type="entry name" value="Aminotran_1_2"/>
    <property type="match status" value="1"/>
</dbReference>
<dbReference type="Gene3D" id="3.90.1150.10">
    <property type="entry name" value="Aspartate Aminotransferase, domain 1"/>
    <property type="match status" value="1"/>
</dbReference>
<dbReference type="SUPFAM" id="SSF53383">
    <property type="entry name" value="PLP-dependent transferases"/>
    <property type="match status" value="1"/>
</dbReference>
<accession>A0A6C0DQ67</accession>
<dbReference type="PROSITE" id="PS00105">
    <property type="entry name" value="AA_TRANSFER_CLASS_1"/>
    <property type="match status" value="1"/>
</dbReference>
<name>A0A6C0DQ67_9ZZZZ</name>
<dbReference type="Pfam" id="PF13673">
    <property type="entry name" value="Acetyltransf_10"/>
    <property type="match status" value="1"/>
</dbReference>
<dbReference type="InterPro" id="IPR000182">
    <property type="entry name" value="GNAT_dom"/>
</dbReference>
<organism evidence="5">
    <name type="scientific">viral metagenome</name>
    <dbReference type="NCBI Taxonomy" id="1070528"/>
    <lineage>
        <taxon>unclassified sequences</taxon>
        <taxon>metagenomes</taxon>
        <taxon>organismal metagenomes</taxon>
    </lineage>
</organism>
<dbReference type="InterPro" id="IPR004839">
    <property type="entry name" value="Aminotransferase_I/II_large"/>
</dbReference>
<proteinExistence type="predicted"/>
<evidence type="ECO:0000256" key="3">
    <source>
        <dbReference type="ARBA" id="ARBA00022898"/>
    </source>
</evidence>
<dbReference type="AlphaFoldDB" id="A0A6C0DQ67"/>
<dbReference type="SUPFAM" id="SSF55729">
    <property type="entry name" value="Acyl-CoA N-acyltransferases (Nat)"/>
    <property type="match status" value="1"/>
</dbReference>
<feature type="domain" description="N-acetyltransferase" evidence="4">
    <location>
        <begin position="3"/>
        <end position="163"/>
    </location>
</feature>
<dbReference type="Gene3D" id="3.40.640.10">
    <property type="entry name" value="Type I PLP-dependent aspartate aminotransferase-like (Major domain)"/>
    <property type="match status" value="1"/>
</dbReference>
<dbReference type="InterPro" id="IPR004838">
    <property type="entry name" value="NHTrfase_class1_PyrdxlP-BS"/>
</dbReference>
<evidence type="ECO:0000256" key="1">
    <source>
        <dbReference type="ARBA" id="ARBA00022576"/>
    </source>
</evidence>
<dbReference type="GO" id="GO:0016747">
    <property type="term" value="F:acyltransferase activity, transferring groups other than amino-acyl groups"/>
    <property type="evidence" value="ECO:0007669"/>
    <property type="project" value="InterPro"/>
</dbReference>
<dbReference type="PROSITE" id="PS51186">
    <property type="entry name" value="GNAT"/>
    <property type="match status" value="1"/>
</dbReference>
<dbReference type="InterPro" id="IPR015422">
    <property type="entry name" value="PyrdxlP-dep_Trfase_small"/>
</dbReference>
<sequence length="510" mass="58427">MSIYLRIAKKEDLPYIAALRREVYVDELEQYSKNLETLPGGQEGEYIVAIEGTTILGFIYMRFGAPYEWQRHIKLSPHIELPQEFEIGRLTVRQSNRHAGIAKALMDASKRWCMTRDWNSSKTICVLAKEELIPTYTKLGLYRVEDDTYTARCGSVTFALMRGKWDMSTSPMRIPVQLVSQSVHGGEGLDTSKDITTIPNVLIADVLDAWFPPSPKIKEAVGEHFDFFTRSSPSTNCTQLIQTIRSSREIPDEKEIVVGSGSSDLIFRALPLWLSSSSKVLLYKHTYSEYPHILKKVIGCQVDLCDEDTVHEWLEKNTYDFVILVNPNSPTGRWIDLVDILQKYSTTNFWVDETYIDFAQKDSLEKTLFPNLYVCKSMSKSYALSGMRVAYLCGPNTMLMDKVKLRTPPWVVSYPAQIAGSIALQEKEYYGKMWEKTKQMKQEIVERLGEKFDVVSGYGNFYVCKTDTIEALYTHMKEKGILIRRIDYGIRIAVRSPEENERILAGLLCF</sequence>
<reference evidence="5" key="1">
    <citation type="journal article" date="2020" name="Nature">
        <title>Giant virus diversity and host interactions through global metagenomics.</title>
        <authorList>
            <person name="Schulz F."/>
            <person name="Roux S."/>
            <person name="Paez-Espino D."/>
            <person name="Jungbluth S."/>
            <person name="Walsh D.A."/>
            <person name="Denef V.J."/>
            <person name="McMahon K.D."/>
            <person name="Konstantinidis K.T."/>
            <person name="Eloe-Fadrosh E.A."/>
            <person name="Kyrpides N.C."/>
            <person name="Woyke T."/>
        </authorList>
    </citation>
    <scope>NUCLEOTIDE SEQUENCE</scope>
    <source>
        <strain evidence="5">GVMAG-M-3300023174-46</strain>
    </source>
</reference>
<dbReference type="InterPro" id="IPR016181">
    <property type="entry name" value="Acyl_CoA_acyltransferase"/>
</dbReference>
<protein>
    <recommendedName>
        <fullName evidence="4">N-acetyltransferase domain-containing protein</fullName>
    </recommendedName>
</protein>
<dbReference type="CDD" id="cd04301">
    <property type="entry name" value="NAT_SF"/>
    <property type="match status" value="1"/>
</dbReference>
<keyword evidence="2" id="KW-0808">Transferase</keyword>
<evidence type="ECO:0000256" key="2">
    <source>
        <dbReference type="ARBA" id="ARBA00022679"/>
    </source>
</evidence>
<dbReference type="InterPro" id="IPR050106">
    <property type="entry name" value="HistidinolP_aminotransfase"/>
</dbReference>
<keyword evidence="3" id="KW-0663">Pyridoxal phosphate</keyword>
<evidence type="ECO:0000259" key="4">
    <source>
        <dbReference type="PROSITE" id="PS51186"/>
    </source>
</evidence>
<dbReference type="Gene3D" id="3.40.630.30">
    <property type="match status" value="1"/>
</dbReference>
<dbReference type="GO" id="GO:0008483">
    <property type="term" value="F:transaminase activity"/>
    <property type="evidence" value="ECO:0007669"/>
    <property type="project" value="UniProtKB-KW"/>
</dbReference>
<dbReference type="InterPro" id="IPR015424">
    <property type="entry name" value="PyrdxlP-dep_Trfase"/>
</dbReference>
<dbReference type="EMBL" id="MN739654">
    <property type="protein sequence ID" value="QHT18360.1"/>
    <property type="molecule type" value="Genomic_DNA"/>
</dbReference>